<proteinExistence type="predicted"/>
<dbReference type="CDD" id="cd06173">
    <property type="entry name" value="MFS_MefA_like"/>
    <property type="match status" value="1"/>
</dbReference>
<reference evidence="8 9" key="1">
    <citation type="submission" date="2023-11" db="EMBL/GenBank/DDBJ databases">
        <title>Arctic aerobic anoxygenic photoheterotroph Sediminicoccus rosea KRV36 adapts its photosynthesis to long days of polar summer.</title>
        <authorList>
            <person name="Tomasch J."/>
            <person name="Kopejtka K."/>
            <person name="Bily T."/>
            <person name="Gardiner A.T."/>
            <person name="Gardian Z."/>
            <person name="Shivaramu S."/>
            <person name="Koblizek M."/>
            <person name="Engelhardt F."/>
            <person name="Kaftan D."/>
        </authorList>
    </citation>
    <scope>NUCLEOTIDE SEQUENCE [LARGE SCALE GENOMIC DNA]</scope>
    <source>
        <strain evidence="8 9">R-30</strain>
    </source>
</reference>
<feature type="transmembrane region" description="Helical" evidence="7">
    <location>
        <begin position="276"/>
        <end position="294"/>
    </location>
</feature>
<dbReference type="InterPro" id="IPR036259">
    <property type="entry name" value="MFS_trans_sf"/>
</dbReference>
<evidence type="ECO:0000256" key="6">
    <source>
        <dbReference type="SAM" id="MobiDB-lite"/>
    </source>
</evidence>
<evidence type="ECO:0000256" key="5">
    <source>
        <dbReference type="ARBA" id="ARBA00023136"/>
    </source>
</evidence>
<evidence type="ECO:0000256" key="7">
    <source>
        <dbReference type="SAM" id="Phobius"/>
    </source>
</evidence>
<feature type="transmembrane region" description="Helical" evidence="7">
    <location>
        <begin position="104"/>
        <end position="130"/>
    </location>
</feature>
<feature type="transmembrane region" description="Helical" evidence="7">
    <location>
        <begin position="393"/>
        <end position="413"/>
    </location>
</feature>
<keyword evidence="4 7" id="KW-1133">Transmembrane helix</keyword>
<dbReference type="SUPFAM" id="SSF103473">
    <property type="entry name" value="MFS general substrate transporter"/>
    <property type="match status" value="1"/>
</dbReference>
<feature type="transmembrane region" description="Helical" evidence="7">
    <location>
        <begin position="187"/>
        <end position="204"/>
    </location>
</feature>
<evidence type="ECO:0000256" key="1">
    <source>
        <dbReference type="ARBA" id="ARBA00004651"/>
    </source>
</evidence>
<keyword evidence="2" id="KW-1003">Cell membrane</keyword>
<keyword evidence="9" id="KW-1185">Reference proteome</keyword>
<sequence length="423" mass="44684">MNAPAPEPDSAALRPSDARTSPFSQRSFRFQWPSDLTVSWAFEMETLLLAWFVLVETGSVIWLTAFGALQFVGTLISPLYGVAGDRLGQRRVLSAMRAAYVVQACCIAALALSGQLSVVAVFTIAFFMGLVRPSDIGVRNALIAATMPAPLLAKAIGIERVSMDAARVVGALTGAGIVAVLGMGQAYVVVALLYLVSFALTFGIREPPRDAGARTPASIISIRQELGAGIAYARRTPALMAALFLACLANFAAYPLTGGLLPHVAREVYQIDQTGLGTLFACFSGGAVLGSLLVSLRGVGPQPARVMIVSAALWFALLIVFAQVESVWIGMALLMITGFLQSLCMVPMSVLILRITAAAFRGRVMGLRMLAIYGLPVGLLLTGLGIANIGFTATATFFAGFGLLATLAIAWHWRAALWRMPAG</sequence>
<keyword evidence="5 7" id="KW-0472">Membrane</keyword>
<evidence type="ECO:0000313" key="8">
    <source>
        <dbReference type="EMBL" id="WPB83854.1"/>
    </source>
</evidence>
<feature type="transmembrane region" description="Helical" evidence="7">
    <location>
        <begin position="365"/>
        <end position="387"/>
    </location>
</feature>
<feature type="transmembrane region" description="Helical" evidence="7">
    <location>
        <begin position="136"/>
        <end position="153"/>
    </location>
</feature>
<feature type="transmembrane region" description="Helical" evidence="7">
    <location>
        <begin position="238"/>
        <end position="256"/>
    </location>
</feature>
<comment type="subcellular location">
    <subcellularLocation>
        <location evidence="1">Cell membrane</location>
        <topology evidence="1">Multi-pass membrane protein</topology>
    </subcellularLocation>
</comment>
<dbReference type="RefSeq" id="WP_318647811.1">
    <property type="nucleotide sequence ID" value="NZ_CP137852.1"/>
</dbReference>
<feature type="transmembrane region" description="Helical" evidence="7">
    <location>
        <begin position="165"/>
        <end position="181"/>
    </location>
</feature>
<dbReference type="Proteomes" id="UP001305521">
    <property type="component" value="Chromosome"/>
</dbReference>
<dbReference type="Gene3D" id="1.20.1250.20">
    <property type="entry name" value="MFS general substrate transporter like domains"/>
    <property type="match status" value="1"/>
</dbReference>
<feature type="transmembrane region" description="Helical" evidence="7">
    <location>
        <begin position="306"/>
        <end position="322"/>
    </location>
</feature>
<dbReference type="PANTHER" id="PTHR23513:SF11">
    <property type="entry name" value="STAPHYLOFERRIN A TRANSPORTER"/>
    <property type="match status" value="1"/>
</dbReference>
<dbReference type="PANTHER" id="PTHR23513">
    <property type="entry name" value="INTEGRAL MEMBRANE EFFLUX PROTEIN-RELATED"/>
    <property type="match status" value="1"/>
</dbReference>
<evidence type="ECO:0000256" key="4">
    <source>
        <dbReference type="ARBA" id="ARBA00022989"/>
    </source>
</evidence>
<feature type="transmembrane region" description="Helical" evidence="7">
    <location>
        <begin position="60"/>
        <end position="83"/>
    </location>
</feature>
<dbReference type="InterPro" id="IPR011701">
    <property type="entry name" value="MFS"/>
</dbReference>
<accession>A0ABZ0PDS2</accession>
<name>A0ABZ0PDS2_9PROT</name>
<evidence type="ECO:0000256" key="2">
    <source>
        <dbReference type="ARBA" id="ARBA00022475"/>
    </source>
</evidence>
<feature type="region of interest" description="Disordered" evidence="6">
    <location>
        <begin position="1"/>
        <end position="21"/>
    </location>
</feature>
<keyword evidence="3 7" id="KW-0812">Transmembrane</keyword>
<dbReference type="EMBL" id="CP137852">
    <property type="protein sequence ID" value="WPB83854.1"/>
    <property type="molecule type" value="Genomic_DNA"/>
</dbReference>
<organism evidence="8 9">
    <name type="scientific">Sediminicoccus rosea</name>
    <dbReference type="NCBI Taxonomy" id="1225128"/>
    <lineage>
        <taxon>Bacteria</taxon>
        <taxon>Pseudomonadati</taxon>
        <taxon>Pseudomonadota</taxon>
        <taxon>Alphaproteobacteria</taxon>
        <taxon>Acetobacterales</taxon>
        <taxon>Roseomonadaceae</taxon>
        <taxon>Sediminicoccus</taxon>
    </lineage>
</organism>
<feature type="transmembrane region" description="Helical" evidence="7">
    <location>
        <begin position="328"/>
        <end position="353"/>
    </location>
</feature>
<gene>
    <name evidence="8" type="ORF">R9Z33_17270</name>
</gene>
<protein>
    <submittedName>
        <fullName evidence="8">MFS transporter</fullName>
    </submittedName>
</protein>
<evidence type="ECO:0000313" key="9">
    <source>
        <dbReference type="Proteomes" id="UP001305521"/>
    </source>
</evidence>
<dbReference type="Pfam" id="PF07690">
    <property type="entry name" value="MFS_1"/>
    <property type="match status" value="1"/>
</dbReference>
<evidence type="ECO:0000256" key="3">
    <source>
        <dbReference type="ARBA" id="ARBA00022692"/>
    </source>
</evidence>